<protein>
    <submittedName>
        <fullName evidence="2">Putative group i salivary lipocalin</fullName>
    </submittedName>
</protein>
<feature type="signal peptide" evidence="1">
    <location>
        <begin position="1"/>
        <end position="18"/>
    </location>
</feature>
<organism evidence="2">
    <name type="scientific">Rhipicephalus pulchellus</name>
    <name type="common">Yellow backed tick</name>
    <name type="synonym">Dermacentor pulchellus</name>
    <dbReference type="NCBI Taxonomy" id="72859"/>
    <lineage>
        <taxon>Eukaryota</taxon>
        <taxon>Metazoa</taxon>
        <taxon>Ecdysozoa</taxon>
        <taxon>Arthropoda</taxon>
        <taxon>Chelicerata</taxon>
        <taxon>Arachnida</taxon>
        <taxon>Acari</taxon>
        <taxon>Parasitiformes</taxon>
        <taxon>Ixodida</taxon>
        <taxon>Ixodoidea</taxon>
        <taxon>Ixodidae</taxon>
        <taxon>Rhipicephalinae</taxon>
        <taxon>Rhipicephalus</taxon>
        <taxon>Rhipicephalus</taxon>
    </lineage>
</organism>
<proteinExistence type="evidence at transcript level"/>
<keyword evidence="1" id="KW-0732">Signal</keyword>
<name>L7LR25_RHIPC</name>
<reference evidence="2" key="2">
    <citation type="journal article" date="2015" name="J. Proteomics">
        <title>Sexual differences in the sialomes of the zebra tick, Rhipicephalus pulchellus.</title>
        <authorList>
            <person name="Tan A.W."/>
            <person name="Francischetti I.M."/>
            <person name="Slovak M."/>
            <person name="Kini R.M."/>
            <person name="Ribeiro J.M."/>
        </authorList>
    </citation>
    <scope>NUCLEOTIDE SEQUENCE</scope>
    <source>
        <tissue evidence="2">Salivary gland</tissue>
    </source>
</reference>
<feature type="chain" id="PRO_5003981108" evidence="1">
    <location>
        <begin position="19"/>
        <end position="186"/>
    </location>
</feature>
<evidence type="ECO:0000313" key="2">
    <source>
        <dbReference type="EMBL" id="JAA54145.1"/>
    </source>
</evidence>
<sequence length="186" mass="20754">MTAKQAFTIFMFAALATCLKCGPPTFKLPRTQNITKFYSRNSKIWTVNTTETTNVTCKLDTVTMTTANYTDFNRQVTLHGQTSTTPLRGTFTTIMDMGAQNISNAMIVGPEGALATSTERLVNAYGGSVCGIFFVSYMSGPYHYEIRVKNKALQQPNEKCVKKFQELAMGSKKNITTMYQQFCKPQ</sequence>
<accession>L7LR25</accession>
<dbReference type="Gene3D" id="2.40.128.20">
    <property type="match status" value="1"/>
</dbReference>
<reference evidence="2" key="1">
    <citation type="submission" date="2012-11" db="EMBL/GenBank/DDBJ databases">
        <authorList>
            <person name="Lucero-Rivera Y.E."/>
            <person name="Tovar-Ramirez D."/>
        </authorList>
    </citation>
    <scope>NUCLEOTIDE SEQUENCE</scope>
    <source>
        <tissue evidence="2">Salivary gland</tissue>
    </source>
</reference>
<dbReference type="SUPFAM" id="SSF50814">
    <property type="entry name" value="Lipocalins"/>
    <property type="match status" value="1"/>
</dbReference>
<dbReference type="EMBL" id="GACK01010889">
    <property type="protein sequence ID" value="JAA54145.1"/>
    <property type="molecule type" value="mRNA"/>
</dbReference>
<evidence type="ECO:0000256" key="1">
    <source>
        <dbReference type="SAM" id="SignalP"/>
    </source>
</evidence>
<dbReference type="AlphaFoldDB" id="L7LR25"/>
<dbReference type="InterPro" id="IPR012674">
    <property type="entry name" value="Calycin"/>
</dbReference>